<proteinExistence type="inferred from homology"/>
<dbReference type="PANTHER" id="PTHR10015:SF427">
    <property type="entry name" value="HEAT SHOCK FACTOR PROTEIN"/>
    <property type="match status" value="1"/>
</dbReference>
<dbReference type="InterPro" id="IPR036390">
    <property type="entry name" value="WH_DNA-bd_sf"/>
</dbReference>
<evidence type="ECO:0000256" key="2">
    <source>
        <dbReference type="ARBA" id="ARBA00006403"/>
    </source>
</evidence>
<comment type="caution">
    <text evidence="11">The sequence shown here is derived from an EMBL/GenBank/DDBJ whole genome shotgun (WGS) entry which is preliminary data.</text>
</comment>
<dbReference type="EMBL" id="CALTRL010005717">
    <property type="protein sequence ID" value="CAH7685262.1"/>
    <property type="molecule type" value="Genomic_DNA"/>
</dbReference>
<dbReference type="Proteomes" id="UP001153365">
    <property type="component" value="Unassembled WGS sequence"/>
</dbReference>
<dbReference type="AlphaFoldDB" id="A0AAV0BH53"/>
<feature type="compositionally biased region" description="Basic and acidic residues" evidence="9">
    <location>
        <begin position="281"/>
        <end position="291"/>
    </location>
</feature>
<feature type="compositionally biased region" description="Polar residues" evidence="9">
    <location>
        <begin position="293"/>
        <end position="304"/>
    </location>
</feature>
<evidence type="ECO:0000313" key="12">
    <source>
        <dbReference type="Proteomes" id="UP001153365"/>
    </source>
</evidence>
<dbReference type="SMART" id="SM00415">
    <property type="entry name" value="HSF"/>
    <property type="match status" value="1"/>
</dbReference>
<feature type="region of interest" description="Disordered" evidence="9">
    <location>
        <begin position="359"/>
        <end position="425"/>
    </location>
</feature>
<accession>A0AAV0BH53</accession>
<feature type="compositionally biased region" description="Low complexity" evidence="9">
    <location>
        <begin position="467"/>
        <end position="480"/>
    </location>
</feature>
<feature type="compositionally biased region" description="Polar residues" evidence="9">
    <location>
        <begin position="763"/>
        <end position="779"/>
    </location>
</feature>
<feature type="region of interest" description="Disordered" evidence="9">
    <location>
        <begin position="162"/>
        <end position="187"/>
    </location>
</feature>
<dbReference type="Gene3D" id="1.10.10.10">
    <property type="entry name" value="Winged helix-like DNA-binding domain superfamily/Winged helix DNA-binding domain"/>
    <property type="match status" value="1"/>
</dbReference>
<organism evidence="11 12">
    <name type="scientific">Phakopsora pachyrhizi</name>
    <name type="common">Asian soybean rust disease fungus</name>
    <dbReference type="NCBI Taxonomy" id="170000"/>
    <lineage>
        <taxon>Eukaryota</taxon>
        <taxon>Fungi</taxon>
        <taxon>Dikarya</taxon>
        <taxon>Basidiomycota</taxon>
        <taxon>Pucciniomycotina</taxon>
        <taxon>Pucciniomycetes</taxon>
        <taxon>Pucciniales</taxon>
        <taxon>Phakopsoraceae</taxon>
        <taxon>Phakopsora</taxon>
    </lineage>
</organism>
<dbReference type="Pfam" id="PF00447">
    <property type="entry name" value="HSF_DNA-bind"/>
    <property type="match status" value="1"/>
</dbReference>
<protein>
    <recommendedName>
        <fullName evidence="10">HSF-type DNA-binding domain-containing protein</fullName>
    </recommendedName>
</protein>
<dbReference type="InterPro" id="IPR000232">
    <property type="entry name" value="HSF_DNA-bd"/>
</dbReference>
<evidence type="ECO:0000256" key="5">
    <source>
        <dbReference type="ARBA" id="ARBA00023163"/>
    </source>
</evidence>
<feature type="domain" description="HSF-type DNA-binding" evidence="10">
    <location>
        <begin position="55"/>
        <end position="162"/>
    </location>
</feature>
<evidence type="ECO:0000256" key="8">
    <source>
        <dbReference type="RuleBase" id="RU004020"/>
    </source>
</evidence>
<name>A0AAV0BH53_PHAPC</name>
<evidence type="ECO:0000256" key="4">
    <source>
        <dbReference type="ARBA" id="ARBA00023125"/>
    </source>
</evidence>
<feature type="region of interest" description="Disordered" evidence="9">
    <location>
        <begin position="281"/>
        <end position="304"/>
    </location>
</feature>
<feature type="compositionally biased region" description="Low complexity" evidence="9">
    <location>
        <begin position="13"/>
        <end position="32"/>
    </location>
</feature>
<evidence type="ECO:0000256" key="1">
    <source>
        <dbReference type="ARBA" id="ARBA00004123"/>
    </source>
</evidence>
<feature type="region of interest" description="Disordered" evidence="9">
    <location>
        <begin position="760"/>
        <end position="779"/>
    </location>
</feature>
<dbReference type="InterPro" id="IPR036388">
    <property type="entry name" value="WH-like_DNA-bd_sf"/>
</dbReference>
<comment type="similarity">
    <text evidence="2 8">Belongs to the HSF family.</text>
</comment>
<keyword evidence="5" id="KW-0804">Transcription</keyword>
<dbReference type="PANTHER" id="PTHR10015">
    <property type="entry name" value="HEAT SHOCK TRANSCRIPTION FACTOR"/>
    <property type="match status" value="1"/>
</dbReference>
<keyword evidence="12" id="KW-1185">Reference proteome</keyword>
<keyword evidence="3" id="KW-0805">Transcription regulation</keyword>
<feature type="region of interest" description="Disordered" evidence="9">
    <location>
        <begin position="467"/>
        <end position="516"/>
    </location>
</feature>
<dbReference type="GO" id="GO:0043565">
    <property type="term" value="F:sequence-specific DNA binding"/>
    <property type="evidence" value="ECO:0007669"/>
    <property type="project" value="InterPro"/>
</dbReference>
<feature type="compositionally biased region" description="Basic and acidic residues" evidence="9">
    <location>
        <begin position="403"/>
        <end position="414"/>
    </location>
</feature>
<gene>
    <name evidence="11" type="ORF">PPACK8108_LOCUS19753</name>
</gene>
<dbReference type="GO" id="GO:0003700">
    <property type="term" value="F:DNA-binding transcription factor activity"/>
    <property type="evidence" value="ECO:0007669"/>
    <property type="project" value="InterPro"/>
</dbReference>
<comment type="subcellular location">
    <subcellularLocation>
        <location evidence="1">Nucleus</location>
    </subcellularLocation>
</comment>
<evidence type="ECO:0000256" key="3">
    <source>
        <dbReference type="ARBA" id="ARBA00023015"/>
    </source>
</evidence>
<dbReference type="GO" id="GO:0005634">
    <property type="term" value="C:nucleus"/>
    <property type="evidence" value="ECO:0007669"/>
    <property type="project" value="UniProtKB-SubCell"/>
</dbReference>
<feature type="compositionally biased region" description="Polar residues" evidence="9">
    <location>
        <begin position="380"/>
        <end position="395"/>
    </location>
</feature>
<evidence type="ECO:0000259" key="10">
    <source>
        <dbReference type="SMART" id="SM00415"/>
    </source>
</evidence>
<comment type="subunit">
    <text evidence="7">Homotrimer. Homotrimerization increases the affinity of HSF1 to DNA. Interacts with transcriptional coregulator SSA1 on chromatin.</text>
</comment>
<evidence type="ECO:0000256" key="7">
    <source>
        <dbReference type="ARBA" id="ARBA00062171"/>
    </source>
</evidence>
<dbReference type="SUPFAM" id="SSF46785">
    <property type="entry name" value="Winged helix' DNA-binding domain"/>
    <property type="match status" value="1"/>
</dbReference>
<reference evidence="11" key="1">
    <citation type="submission" date="2022-06" db="EMBL/GenBank/DDBJ databases">
        <authorList>
            <consortium name="SYNGENTA / RWTH Aachen University"/>
        </authorList>
    </citation>
    <scope>NUCLEOTIDE SEQUENCE</scope>
</reference>
<dbReference type="PRINTS" id="PR00056">
    <property type="entry name" value="HSFDOMAIN"/>
</dbReference>
<dbReference type="FunFam" id="1.10.10.10:FF:000027">
    <property type="entry name" value="Heat shock transcription factor 1"/>
    <property type="match status" value="1"/>
</dbReference>
<evidence type="ECO:0000256" key="6">
    <source>
        <dbReference type="ARBA" id="ARBA00023242"/>
    </source>
</evidence>
<feature type="region of interest" description="Disordered" evidence="9">
    <location>
        <begin position="13"/>
        <end position="35"/>
    </location>
</feature>
<keyword evidence="4" id="KW-0238">DNA-binding</keyword>
<sequence>MTLTSLTSLIPNSSAGPSCAGPSSPSSSLALAKRQQPGALTSAADKAVSKNAAKNIPAFLTKLFTMVNDPSTDHLIKWGEPHGDSFFVVSSEKFGRELLPKYFKHSNFGSFVRQLNMYGFHKVPHMNQGVLQGDLPETEMLEFSNPHFQRGQPDMLCFIQRKKSSPESSGPPGPPANAENSESNAPAAASTIAHFDLQSVMAEVASIRKHQTLLSSDLKTLQSSNGHLWQEAIASRERTKRCQDTITKILAFLAQVFGGRISGLNNPSRANSIPRTDIHRARSGESREKHNLGFNSPSPGLSVVNRSRQPRLMLEDARRFSERSPYTSVENQVSSKLSNEKILQDLAFDPEALETLNGFSPPRAFSSPNLQEREAEHGLHSSSDCFTRSSGSSRDNTLDPDLEPGRPDYSKCEESITDGGPSDKSASDAIFQAIFNDSSFNSGYNAGEELFPKINWMELLNGKDSNPFGYSNSSSHSPPQSMRPPSPLRITDGQNSLKSPSIPPHAPPSTSGLSPRTKTVFDLQSQTDGINGASGKFESLEAAIERLVGSLPQVTAGPSAELNLGNQIHAENHDSLVGTSISESTDSKPHQGHPFDADAFIKTLAGYNLCSDSPHLESFLTWDNPVHPGNIAPAPKISSNCDSDKFSSASVGEPSHVSFSNSVVALPSPQLEDRCDPLDLDRILNEWTSEDSVPLASPVTVSPKAINSRTITPEAKLSPEILSGNAQSSVKRFYMDEKESRPGIFDINDDDHLRRIMSKKPNKASNNSHQISNQSPNSRLLSEQSFCTINQSPIFGTVASASESFQPSLLKKRLVDDVQQNTGHKKIKQ</sequence>
<evidence type="ECO:0000256" key="9">
    <source>
        <dbReference type="SAM" id="MobiDB-lite"/>
    </source>
</evidence>
<feature type="compositionally biased region" description="Low complexity" evidence="9">
    <location>
        <begin position="176"/>
        <end position="187"/>
    </location>
</feature>
<evidence type="ECO:0000313" key="11">
    <source>
        <dbReference type="EMBL" id="CAH7685262.1"/>
    </source>
</evidence>
<keyword evidence="6" id="KW-0539">Nucleus</keyword>